<keyword evidence="5 6" id="KW-0472">Membrane</keyword>
<evidence type="ECO:0000313" key="7">
    <source>
        <dbReference type="EMBL" id="MFC5713362.1"/>
    </source>
</evidence>
<dbReference type="Proteomes" id="UP001596142">
    <property type="component" value="Unassembled WGS sequence"/>
</dbReference>
<feature type="transmembrane region" description="Helical" evidence="6">
    <location>
        <begin position="192"/>
        <end position="213"/>
    </location>
</feature>
<feature type="transmembrane region" description="Helical" evidence="6">
    <location>
        <begin position="66"/>
        <end position="83"/>
    </location>
</feature>
<feature type="transmembrane region" description="Helical" evidence="6">
    <location>
        <begin position="90"/>
        <end position="111"/>
    </location>
</feature>
<protein>
    <submittedName>
        <fullName evidence="7">ABC transporter permease</fullName>
    </submittedName>
</protein>
<evidence type="ECO:0000256" key="4">
    <source>
        <dbReference type="ARBA" id="ARBA00022989"/>
    </source>
</evidence>
<dbReference type="Pfam" id="PF03649">
    <property type="entry name" value="UPF0014"/>
    <property type="match status" value="1"/>
</dbReference>
<dbReference type="PANTHER" id="PTHR30028:SF0">
    <property type="entry name" value="PROTEIN ALUMINUM SENSITIVE 3"/>
    <property type="match status" value="1"/>
</dbReference>
<dbReference type="PANTHER" id="PTHR30028">
    <property type="entry name" value="UPF0014 INNER MEMBRANE PROTEIN YBBM-RELATED"/>
    <property type="match status" value="1"/>
</dbReference>
<accession>A0ABW0YRL2</accession>
<feature type="transmembrane region" description="Helical" evidence="6">
    <location>
        <begin position="219"/>
        <end position="244"/>
    </location>
</feature>
<keyword evidence="8" id="KW-1185">Reference proteome</keyword>
<proteinExistence type="inferred from homology"/>
<evidence type="ECO:0000313" key="8">
    <source>
        <dbReference type="Proteomes" id="UP001596142"/>
    </source>
</evidence>
<feature type="transmembrane region" description="Helical" evidence="6">
    <location>
        <begin position="40"/>
        <end position="60"/>
    </location>
</feature>
<evidence type="ECO:0000256" key="1">
    <source>
        <dbReference type="ARBA" id="ARBA00004141"/>
    </source>
</evidence>
<dbReference type="InterPro" id="IPR005226">
    <property type="entry name" value="UPF0014_fam"/>
</dbReference>
<evidence type="ECO:0000256" key="3">
    <source>
        <dbReference type="ARBA" id="ARBA00022692"/>
    </source>
</evidence>
<comment type="subcellular location">
    <subcellularLocation>
        <location evidence="1">Membrane</location>
        <topology evidence="1">Multi-pass membrane protein</topology>
    </subcellularLocation>
</comment>
<name>A0ABW0YRL2_9BACI</name>
<dbReference type="RefSeq" id="WP_385941102.1">
    <property type="nucleotide sequence ID" value="NZ_JBHSOZ010000005.1"/>
</dbReference>
<feature type="transmembrane region" description="Helical" evidence="6">
    <location>
        <begin position="123"/>
        <end position="142"/>
    </location>
</feature>
<feature type="transmembrane region" description="Helical" evidence="6">
    <location>
        <begin position="6"/>
        <end position="28"/>
    </location>
</feature>
<comment type="caution">
    <text evidence="7">The sequence shown here is derived from an EMBL/GenBank/DDBJ whole genome shotgun (WGS) entry which is preliminary data.</text>
</comment>
<reference evidence="8" key="1">
    <citation type="journal article" date="2019" name="Int. J. Syst. Evol. Microbiol.">
        <title>The Global Catalogue of Microorganisms (GCM) 10K type strain sequencing project: providing services to taxonomists for standard genome sequencing and annotation.</title>
        <authorList>
            <consortium name="The Broad Institute Genomics Platform"/>
            <consortium name="The Broad Institute Genome Sequencing Center for Infectious Disease"/>
            <person name="Wu L."/>
            <person name="Ma J."/>
        </authorList>
    </citation>
    <scope>NUCLEOTIDE SEQUENCE [LARGE SCALE GENOMIC DNA]</scope>
    <source>
        <strain evidence="8">CECT 7184</strain>
    </source>
</reference>
<organism evidence="7 8">
    <name type="scientific">Thalassorhabdus alkalitolerans</name>
    <dbReference type="NCBI Taxonomy" id="2282697"/>
    <lineage>
        <taxon>Bacteria</taxon>
        <taxon>Bacillati</taxon>
        <taxon>Bacillota</taxon>
        <taxon>Bacilli</taxon>
        <taxon>Bacillales</taxon>
        <taxon>Bacillaceae</taxon>
        <taxon>Thalassorhabdus</taxon>
    </lineage>
</organism>
<keyword evidence="3 6" id="KW-0812">Transmembrane</keyword>
<comment type="similarity">
    <text evidence="2">Belongs to the UPF0014 family.</text>
</comment>
<evidence type="ECO:0000256" key="2">
    <source>
        <dbReference type="ARBA" id="ARBA00005268"/>
    </source>
</evidence>
<keyword evidence="4 6" id="KW-1133">Transmembrane helix</keyword>
<gene>
    <name evidence="7" type="ORF">ACFPU1_11245</name>
</gene>
<sequence length="255" mass="28029">MNEIEITNTTLFFLLVFIIIPVCLSYYYSLGLSRSILWSAFRGISQLLLIGYILTFLFGLEPLQGIPLMLAIMIMTAALHAAKKGKGIPYILPVVFIIMVVIEGMVLALWLSFQIIDFEPDQVIPMSGMVIGNSMVAIGLALDKLKSEMKTEKEKILASLALGASPAQATQPFVKRIIRSAMIPNIDGLKTIGIVQLPGMMTGLILGGVSPLVAVRFQIVISLSIFVAVSLSAMLAVLIVYRFFFNSRMQLIERE</sequence>
<evidence type="ECO:0000256" key="6">
    <source>
        <dbReference type="SAM" id="Phobius"/>
    </source>
</evidence>
<evidence type="ECO:0000256" key="5">
    <source>
        <dbReference type="ARBA" id="ARBA00023136"/>
    </source>
</evidence>
<dbReference type="EMBL" id="JBHSOZ010000005">
    <property type="protein sequence ID" value="MFC5713362.1"/>
    <property type="molecule type" value="Genomic_DNA"/>
</dbReference>